<dbReference type="PRINTS" id="PR00130">
    <property type="entry name" value="DNASEI"/>
</dbReference>
<comment type="caution">
    <text evidence="6">The sequence shown here is derived from an EMBL/GenBank/DDBJ whole genome shotgun (WGS) entry which is preliminary data.</text>
</comment>
<dbReference type="SMART" id="SM00476">
    <property type="entry name" value="DNaseIc"/>
    <property type="match status" value="1"/>
</dbReference>
<dbReference type="InterPro" id="IPR036691">
    <property type="entry name" value="Endo/exonu/phosph_ase_sf"/>
</dbReference>
<dbReference type="GO" id="GO:0003677">
    <property type="term" value="F:DNA binding"/>
    <property type="evidence" value="ECO:0007669"/>
    <property type="project" value="TreeGrafter"/>
</dbReference>
<evidence type="ECO:0000313" key="6">
    <source>
        <dbReference type="EMBL" id="PAA51621.1"/>
    </source>
</evidence>
<dbReference type="PANTHER" id="PTHR11371">
    <property type="entry name" value="DEOXYRIBONUCLEASE"/>
    <property type="match status" value="1"/>
</dbReference>
<dbReference type="SUPFAM" id="SSF56219">
    <property type="entry name" value="DNase I-like"/>
    <property type="match status" value="1"/>
</dbReference>
<keyword evidence="7" id="KW-1185">Reference proteome</keyword>
<dbReference type="STRING" id="282301.A0A267DQN9"/>
<feature type="chain" id="PRO_5012718110" description="Endonuclease/exonuclease/phosphatase domain-containing protein" evidence="4">
    <location>
        <begin position="19"/>
        <end position="446"/>
    </location>
</feature>
<evidence type="ECO:0000259" key="5">
    <source>
        <dbReference type="Pfam" id="PF03372"/>
    </source>
</evidence>
<keyword evidence="4" id="KW-0732">Signal</keyword>
<keyword evidence="2" id="KW-0540">Nuclease</keyword>
<evidence type="ECO:0000256" key="1">
    <source>
        <dbReference type="ARBA" id="ARBA00007359"/>
    </source>
</evidence>
<dbReference type="Gene3D" id="3.60.10.10">
    <property type="entry name" value="Endonuclease/exonuclease/phosphatase"/>
    <property type="match status" value="1"/>
</dbReference>
<dbReference type="AlphaFoldDB" id="A0A267DQN9"/>
<reference evidence="6 7" key="1">
    <citation type="submission" date="2017-06" db="EMBL/GenBank/DDBJ databases">
        <title>A platform for efficient transgenesis in Macrostomum lignano, a flatworm model organism for stem cell research.</title>
        <authorList>
            <person name="Berezikov E."/>
        </authorList>
    </citation>
    <scope>NUCLEOTIDE SEQUENCE [LARGE SCALE GENOMIC DNA]</scope>
    <source>
        <strain evidence="6">DV1</strain>
        <tissue evidence="6">Whole organism</tissue>
    </source>
</reference>
<evidence type="ECO:0000313" key="7">
    <source>
        <dbReference type="Proteomes" id="UP000215902"/>
    </source>
</evidence>
<comment type="similarity">
    <text evidence="1">Belongs to the DNase I family.</text>
</comment>
<dbReference type="OrthoDB" id="10061407at2759"/>
<organism evidence="6 7">
    <name type="scientific">Macrostomum lignano</name>
    <dbReference type="NCBI Taxonomy" id="282301"/>
    <lineage>
        <taxon>Eukaryota</taxon>
        <taxon>Metazoa</taxon>
        <taxon>Spiralia</taxon>
        <taxon>Lophotrochozoa</taxon>
        <taxon>Platyhelminthes</taxon>
        <taxon>Rhabditophora</taxon>
        <taxon>Macrostomorpha</taxon>
        <taxon>Macrostomida</taxon>
        <taxon>Macrostomidae</taxon>
        <taxon>Macrostomum</taxon>
    </lineage>
</organism>
<gene>
    <name evidence="6" type="ORF">BOX15_Mlig032793g3</name>
</gene>
<dbReference type="Proteomes" id="UP000215902">
    <property type="component" value="Unassembled WGS sequence"/>
</dbReference>
<keyword evidence="3" id="KW-0378">Hydrolase</keyword>
<dbReference type="GO" id="GO:0004530">
    <property type="term" value="F:deoxyribonuclease I activity"/>
    <property type="evidence" value="ECO:0007669"/>
    <property type="project" value="TreeGrafter"/>
</dbReference>
<evidence type="ECO:0000256" key="3">
    <source>
        <dbReference type="ARBA" id="ARBA00022801"/>
    </source>
</evidence>
<dbReference type="InterPro" id="IPR005135">
    <property type="entry name" value="Endo/exonuclease/phosphatase"/>
</dbReference>
<dbReference type="CDD" id="cd10282">
    <property type="entry name" value="DNase1"/>
    <property type="match status" value="1"/>
</dbReference>
<evidence type="ECO:0000256" key="2">
    <source>
        <dbReference type="ARBA" id="ARBA00022722"/>
    </source>
</evidence>
<name>A0A267DQN9_9PLAT</name>
<evidence type="ECO:0000256" key="4">
    <source>
        <dbReference type="SAM" id="SignalP"/>
    </source>
</evidence>
<accession>A0A267DQN9</accession>
<protein>
    <recommendedName>
        <fullName evidence="5">Endonuclease/exonuclease/phosphatase domain-containing protein</fullName>
    </recommendedName>
</protein>
<dbReference type="EMBL" id="NIVC01003388">
    <property type="protein sequence ID" value="PAA51621.1"/>
    <property type="molecule type" value="Genomic_DNA"/>
</dbReference>
<dbReference type="Pfam" id="PF03372">
    <property type="entry name" value="Exo_endo_phos"/>
    <property type="match status" value="1"/>
</dbReference>
<dbReference type="GO" id="GO:0005634">
    <property type="term" value="C:nucleus"/>
    <property type="evidence" value="ECO:0007669"/>
    <property type="project" value="TreeGrafter"/>
</dbReference>
<proteinExistence type="inferred from homology"/>
<dbReference type="GO" id="GO:0006308">
    <property type="term" value="P:DNA catabolic process"/>
    <property type="evidence" value="ECO:0007669"/>
    <property type="project" value="InterPro"/>
</dbReference>
<dbReference type="InterPro" id="IPR016202">
    <property type="entry name" value="DNase_I"/>
</dbReference>
<sequence length="446" mass="49046">MRFLLLLITACGAFAAVARQPAVELPELSQAPIRIGSFNIQVFGVTKMSKPHVVNILLKTLERYDLVFIMEIRDATGRAIVSLLDQLNNRVGAGRRYAMAISDRLGRTSSKEQYAFFYRESIFSLAGTYQYDDPQDLFERPPYGALFHVRGALKVTTFGVLGLHTSPRDVVVELEALHSVQRAARNAWQNENVLIVGDFNADCTYLNRREKNELQLVRDQSLTWLINSCMETTMVRTTCLYDHIVATGSKLMTAIDVESADVFRFDSAFRLNNSVAEEVSDHYPVELLITGKMTDPAKLLWLGQSLEVSQSLDPAGLQSLHRMRELEGRLPSPQLNGGFRTSGYLDSDGGGGLRLATAVRDGVKAAAADVGLAVSEFRAAFPGVLRPETAALLAELAARHLPWESPPPLPGYGDSVADNPLRLTIGCSLAEAECTARLSVVFRAVN</sequence>
<feature type="signal peptide" evidence="4">
    <location>
        <begin position="1"/>
        <end position="18"/>
    </location>
</feature>
<dbReference type="PANTHER" id="PTHR11371:SF31">
    <property type="entry name" value="EXTRACELLULAR NUCLEASE"/>
    <property type="match status" value="1"/>
</dbReference>
<feature type="domain" description="Endonuclease/exonuclease/phosphatase" evidence="5">
    <location>
        <begin position="36"/>
        <end position="282"/>
    </location>
</feature>